<sequence length="259" mass="26523">MTAIAVITGAASGIGLATARRLLGEGWTVIALDISEDHLAAARETLSNYANRLVTLVCDVASPAQVESVFAQIKSRHSSINALICCAGVLRLGSLENMPVEEFDLVFNVNTRGPWLCARAALPLLKPAAAAGQVARIVLLSSIAALRPKIGGGAYAASKAALSQLTRVLAVECAGSGILVNAIAPGTVDTPMIHAVSNPAQTGQYRPSGASPLGRVAMPDDVASVIWFLLGDDARYITGTTIPVDGGTIAAFVPPTTGG</sequence>
<dbReference type="SMART" id="SM00822">
    <property type="entry name" value="PKS_KR"/>
    <property type="match status" value="1"/>
</dbReference>
<dbReference type="GO" id="GO:0050574">
    <property type="term" value="F:2-(R)-hydroxypropyl-CoM dehydrogenase activity"/>
    <property type="evidence" value="ECO:0007669"/>
    <property type="project" value="UniProtKB-EC"/>
</dbReference>
<dbReference type="PANTHER" id="PTHR42760:SF133">
    <property type="entry name" value="3-OXOACYL-[ACYL-CARRIER-PROTEIN] REDUCTASE"/>
    <property type="match status" value="1"/>
</dbReference>
<dbReference type="AlphaFoldDB" id="A0A1J5QEK0"/>
<dbReference type="InterPro" id="IPR020904">
    <property type="entry name" value="Sc_DH/Rdtase_CS"/>
</dbReference>
<dbReference type="PANTHER" id="PTHR42760">
    <property type="entry name" value="SHORT-CHAIN DEHYDROGENASES/REDUCTASES FAMILY MEMBER"/>
    <property type="match status" value="1"/>
</dbReference>
<evidence type="ECO:0000259" key="3">
    <source>
        <dbReference type="SMART" id="SM00822"/>
    </source>
</evidence>
<keyword evidence="2 4" id="KW-0560">Oxidoreductase</keyword>
<dbReference type="Pfam" id="PF13561">
    <property type="entry name" value="adh_short_C2"/>
    <property type="match status" value="1"/>
</dbReference>
<evidence type="ECO:0000256" key="2">
    <source>
        <dbReference type="ARBA" id="ARBA00023002"/>
    </source>
</evidence>
<comment type="caution">
    <text evidence="4">The sequence shown here is derived from an EMBL/GenBank/DDBJ whole genome shotgun (WGS) entry which is preliminary data.</text>
</comment>
<evidence type="ECO:0000313" key="4">
    <source>
        <dbReference type="EMBL" id="OIQ75931.1"/>
    </source>
</evidence>
<dbReference type="InterPro" id="IPR036291">
    <property type="entry name" value="NAD(P)-bd_dom_sf"/>
</dbReference>
<name>A0A1J5QEK0_9ZZZZ</name>
<dbReference type="EC" id="1.1.1.268" evidence="4"/>
<dbReference type="GO" id="GO:0006633">
    <property type="term" value="P:fatty acid biosynthetic process"/>
    <property type="evidence" value="ECO:0007669"/>
    <property type="project" value="TreeGrafter"/>
</dbReference>
<dbReference type="FunFam" id="3.40.50.720:FF:000084">
    <property type="entry name" value="Short-chain dehydrogenase reductase"/>
    <property type="match status" value="1"/>
</dbReference>
<dbReference type="InterPro" id="IPR002347">
    <property type="entry name" value="SDR_fam"/>
</dbReference>
<dbReference type="PRINTS" id="PR00080">
    <property type="entry name" value="SDRFAMILY"/>
</dbReference>
<protein>
    <submittedName>
        <fullName evidence="4">2-(R)-hydroxypropyl-CoM dehydrogenase</fullName>
        <ecNumber evidence="4">1.1.1.268</ecNumber>
    </submittedName>
</protein>
<comment type="similarity">
    <text evidence="1">Belongs to the short-chain dehydrogenases/reductases (SDR) family.</text>
</comment>
<dbReference type="SUPFAM" id="SSF51735">
    <property type="entry name" value="NAD(P)-binding Rossmann-fold domains"/>
    <property type="match status" value="1"/>
</dbReference>
<dbReference type="PRINTS" id="PR00081">
    <property type="entry name" value="GDHRDH"/>
</dbReference>
<organism evidence="4">
    <name type="scientific">mine drainage metagenome</name>
    <dbReference type="NCBI Taxonomy" id="410659"/>
    <lineage>
        <taxon>unclassified sequences</taxon>
        <taxon>metagenomes</taxon>
        <taxon>ecological metagenomes</taxon>
    </lineage>
</organism>
<dbReference type="Gene3D" id="3.40.50.720">
    <property type="entry name" value="NAD(P)-binding Rossmann-like Domain"/>
    <property type="match status" value="1"/>
</dbReference>
<dbReference type="EMBL" id="MLJW01002013">
    <property type="protein sequence ID" value="OIQ75931.1"/>
    <property type="molecule type" value="Genomic_DNA"/>
</dbReference>
<feature type="domain" description="Ketoreductase" evidence="3">
    <location>
        <begin position="3"/>
        <end position="186"/>
    </location>
</feature>
<dbReference type="CDD" id="cd05233">
    <property type="entry name" value="SDR_c"/>
    <property type="match status" value="1"/>
</dbReference>
<accession>A0A1J5QEK0</accession>
<dbReference type="PROSITE" id="PS00061">
    <property type="entry name" value="ADH_SHORT"/>
    <property type="match status" value="1"/>
</dbReference>
<evidence type="ECO:0000256" key="1">
    <source>
        <dbReference type="ARBA" id="ARBA00006484"/>
    </source>
</evidence>
<proteinExistence type="inferred from homology"/>
<gene>
    <name evidence="4" type="primary">xecD_2</name>
    <name evidence="4" type="ORF">GALL_423940</name>
</gene>
<dbReference type="GO" id="GO:0048038">
    <property type="term" value="F:quinone binding"/>
    <property type="evidence" value="ECO:0007669"/>
    <property type="project" value="TreeGrafter"/>
</dbReference>
<reference evidence="4" key="1">
    <citation type="submission" date="2016-10" db="EMBL/GenBank/DDBJ databases">
        <title>Sequence of Gallionella enrichment culture.</title>
        <authorList>
            <person name="Poehlein A."/>
            <person name="Muehling M."/>
            <person name="Daniel R."/>
        </authorList>
    </citation>
    <scope>NUCLEOTIDE SEQUENCE</scope>
</reference>
<dbReference type="InterPro" id="IPR057326">
    <property type="entry name" value="KR_dom"/>
</dbReference>